<reference evidence="1" key="1">
    <citation type="submission" date="2015-05" db="EMBL/GenBank/DDBJ databases">
        <title>Molecular characterization of divergent strawberry mild yellow edge virus isolates from eastern Canada.</title>
        <authorList>
            <person name="Bhagwat B."/>
            <person name="Dickson V."/>
            <person name="Su L."/>
            <person name="Bernardy M."/>
            <person name="Wiersma P.A."/>
            <person name="Nie X."/>
            <person name="Xiang Y."/>
        </authorList>
    </citation>
    <scope>NUCLEOTIDE SEQUENCE</scope>
    <source>
        <strain evidence="1">NB1165</strain>
    </source>
</reference>
<organism evidence="1">
    <name type="scientific">Strawberry mild yellow edge-associated virus</name>
    <name type="common">SMYEaV</name>
    <dbReference type="NCBI Taxonomy" id="12187"/>
    <lineage>
        <taxon>Viruses</taxon>
        <taxon>Riboviria</taxon>
        <taxon>Orthornavirae</taxon>
        <taxon>Kitrinoviricota</taxon>
        <taxon>Alsuviricetes</taxon>
        <taxon>Tymovirales</taxon>
        <taxon>Alphaflexiviridae</taxon>
        <taxon>Potexvirus</taxon>
        <taxon>Potexvirus fragariae</taxon>
    </lineage>
</organism>
<accession>A0A0P0CNH8</accession>
<proteinExistence type="predicted"/>
<sequence length="79" mass="8185">MTLAHHLLLNRSGLRLLAAPVCKLPPSLGITAPSASSVCSTRLACGTRQSGTIVPLAIGAISSLHRRPSSQPLISLTVF</sequence>
<organismHost>
    <name type="scientific">Chenopodium quinoa</name>
    <name type="common">Quinoa</name>
    <dbReference type="NCBI Taxonomy" id="63459"/>
</organismHost>
<evidence type="ECO:0000313" key="1">
    <source>
        <dbReference type="EMBL" id="ALI93574.1"/>
    </source>
</evidence>
<organismHost>
    <name type="scientific">Rubus rosifolius</name>
    <dbReference type="NCBI Taxonomy" id="59498"/>
</organismHost>
<dbReference type="EMBL" id="KR559735">
    <property type="protein sequence ID" value="ALI93574.1"/>
    <property type="molecule type" value="Genomic_RNA"/>
</dbReference>
<organismHost>
    <name type="scientific">Fragaria vesca</name>
    <name type="common">Woodland strawberry</name>
    <name type="synonym">Potentilla vesca</name>
    <dbReference type="NCBI Taxonomy" id="57918"/>
</organismHost>
<protein>
    <submittedName>
        <fullName evidence="1">Uncharacterized protein</fullName>
    </submittedName>
</protein>
<name>A0A0P0CNH8_SMYEA</name>